<feature type="compositionally biased region" description="Polar residues" evidence="1">
    <location>
        <begin position="367"/>
        <end position="385"/>
    </location>
</feature>
<gene>
    <name evidence="2" type="ORF">HW555_001749</name>
</gene>
<feature type="compositionally biased region" description="Basic residues" evidence="1">
    <location>
        <begin position="386"/>
        <end position="396"/>
    </location>
</feature>
<evidence type="ECO:0000313" key="3">
    <source>
        <dbReference type="Proteomes" id="UP000648187"/>
    </source>
</evidence>
<dbReference type="AlphaFoldDB" id="A0A835GQU4"/>
<dbReference type="EMBL" id="JACKWZ010000015">
    <property type="protein sequence ID" value="KAF9422545.1"/>
    <property type="molecule type" value="Genomic_DNA"/>
</dbReference>
<accession>A0A835GQU4</accession>
<feature type="region of interest" description="Disordered" evidence="1">
    <location>
        <begin position="419"/>
        <end position="439"/>
    </location>
</feature>
<feature type="region of interest" description="Disordered" evidence="1">
    <location>
        <begin position="367"/>
        <end position="404"/>
    </location>
</feature>
<evidence type="ECO:0000256" key="1">
    <source>
        <dbReference type="SAM" id="MobiDB-lite"/>
    </source>
</evidence>
<name>A0A835GQU4_SPOEX</name>
<keyword evidence="3" id="KW-1185">Reference proteome</keyword>
<feature type="compositionally biased region" description="Basic and acidic residues" evidence="1">
    <location>
        <begin position="428"/>
        <end position="439"/>
    </location>
</feature>
<organism evidence="2 3">
    <name type="scientific">Spodoptera exigua</name>
    <name type="common">Beet armyworm</name>
    <name type="synonym">Noctua fulgens</name>
    <dbReference type="NCBI Taxonomy" id="7107"/>
    <lineage>
        <taxon>Eukaryota</taxon>
        <taxon>Metazoa</taxon>
        <taxon>Ecdysozoa</taxon>
        <taxon>Arthropoda</taxon>
        <taxon>Hexapoda</taxon>
        <taxon>Insecta</taxon>
        <taxon>Pterygota</taxon>
        <taxon>Neoptera</taxon>
        <taxon>Endopterygota</taxon>
        <taxon>Lepidoptera</taxon>
        <taxon>Glossata</taxon>
        <taxon>Ditrysia</taxon>
        <taxon>Noctuoidea</taxon>
        <taxon>Noctuidae</taxon>
        <taxon>Amphipyrinae</taxon>
        <taxon>Spodoptera</taxon>
    </lineage>
</organism>
<reference evidence="2" key="1">
    <citation type="submission" date="2020-08" db="EMBL/GenBank/DDBJ databases">
        <title>Spodoptera exigua strain:BAW_Kor-Di-RS1 Genome sequencing and assembly.</title>
        <authorList>
            <person name="Kim J."/>
            <person name="Nam H.Y."/>
            <person name="Kwon M."/>
            <person name="Choi J.H."/>
            <person name="Cho S.R."/>
            <person name="Kim G.-H."/>
        </authorList>
    </citation>
    <scope>NUCLEOTIDE SEQUENCE</scope>
    <source>
        <strain evidence="2">BAW_Kor-Di-RS1</strain>
        <tissue evidence="2">Whole-body</tissue>
    </source>
</reference>
<dbReference type="Proteomes" id="UP000648187">
    <property type="component" value="Unassembled WGS sequence"/>
</dbReference>
<sequence length="720" mass="83803">MEEKSDGDNAEYDLMSTSISFADGASNNSNQKDCEMESVRIAEKRGREKGDESCSEEDFITVIRRRPKRLLRSESGIEGESMKEVREEIINDTYKMSLTSLEVLPKQMALARLLKNENIQNILKINYKSPYKVFIHIAKKEDGEKLMNCQKLVDLGIRIQFVNQLVLSYGIIKGVDLELSESEILESLESSCKILSVRRLRRISQDREWVNSETVRVCFESTITPEFVLAYGCRFRVERYVFPVSQCSNCWKYGHIKKFCPIKKILCPKCSKEHENCETDRIVCPNCKGPHIALDKTCPVFLKEKEIRNIMSLENVSYKKGLEIYLKNNSKSNMAITIGDSDERTKENQIPLRKTYSNAVQFGVTTQEGLTNENASNHTENLGNRQKQKVRSKNQSRNKDWRENQTKCMETEWESFVVEDETAGNSHENSKSQKEEAERKKTRRSKFVEIFLKIKDIIRSERRFEEIITSVLKVIYEEFKRSSPDITLASSDIAIKFHWAVMNENLGSDHLILKISMNFQEHVEYKKQRNFKKANWEAYRQELIDSFSGVVDVSSDIQVLYDYFVDQVEMAANKHIPMIKICNSPLKNFKPKEYWDPSLSRAVAERRLALAKFRRNPTPDNLTRLEEKGANADKLIRKAKDSSWKLFCSSIDETSTVSDMWRKMRWLKGYRQPKFNVSEEKLKGLLYSLTPDSNWGYPKTMASDISYCYSERWARHEYGD</sequence>
<protein>
    <submittedName>
        <fullName evidence="2">Uncharacterized protein</fullName>
    </submittedName>
</protein>
<evidence type="ECO:0000313" key="2">
    <source>
        <dbReference type="EMBL" id="KAF9422545.1"/>
    </source>
</evidence>
<proteinExistence type="predicted"/>
<comment type="caution">
    <text evidence="2">The sequence shown here is derived from an EMBL/GenBank/DDBJ whole genome shotgun (WGS) entry which is preliminary data.</text>
</comment>